<organism evidence="1 2">
    <name type="scientific">Acidimangrovimonas pyrenivorans</name>
    <dbReference type="NCBI Taxonomy" id="2030798"/>
    <lineage>
        <taxon>Bacteria</taxon>
        <taxon>Pseudomonadati</taxon>
        <taxon>Pseudomonadota</taxon>
        <taxon>Alphaproteobacteria</taxon>
        <taxon>Rhodobacterales</taxon>
        <taxon>Paracoccaceae</taxon>
        <taxon>Acidimangrovimonas</taxon>
    </lineage>
</organism>
<protein>
    <recommendedName>
        <fullName evidence="3">Chaperone modulatory protein CbpM</fullName>
    </recommendedName>
</protein>
<sequence>MTERTGFLSEEEMLAAVARLDRPRLARFVRAEVIRPAEAGGGRMVYRQLDIARMELLCDLCDDFDLDDTALAVVMDLVDQLHGTRGDLVALMRALAEEPQEVRARVMARLTR</sequence>
<accession>A0ABV7AE20</accession>
<reference evidence="2" key="1">
    <citation type="journal article" date="2019" name="Int. J. Syst. Evol. Microbiol.">
        <title>The Global Catalogue of Microorganisms (GCM) 10K type strain sequencing project: providing services to taxonomists for standard genome sequencing and annotation.</title>
        <authorList>
            <consortium name="The Broad Institute Genomics Platform"/>
            <consortium name="The Broad Institute Genome Sequencing Center for Infectious Disease"/>
            <person name="Wu L."/>
            <person name="Ma J."/>
        </authorList>
    </citation>
    <scope>NUCLEOTIDE SEQUENCE [LARGE SCALE GENOMIC DNA]</scope>
    <source>
        <strain evidence="2">KCTC 62192</strain>
    </source>
</reference>
<comment type="caution">
    <text evidence="1">The sequence shown here is derived from an EMBL/GenBank/DDBJ whole genome shotgun (WGS) entry which is preliminary data.</text>
</comment>
<name>A0ABV7AE20_9RHOB</name>
<dbReference type="Gene3D" id="1.10.1660.10">
    <property type="match status" value="1"/>
</dbReference>
<evidence type="ECO:0000313" key="2">
    <source>
        <dbReference type="Proteomes" id="UP001595443"/>
    </source>
</evidence>
<evidence type="ECO:0000313" key="1">
    <source>
        <dbReference type="EMBL" id="MFC2967589.1"/>
    </source>
</evidence>
<dbReference type="RefSeq" id="WP_377832240.1">
    <property type="nucleotide sequence ID" value="NZ_JBHRSK010000004.1"/>
</dbReference>
<dbReference type="Proteomes" id="UP001595443">
    <property type="component" value="Unassembled WGS sequence"/>
</dbReference>
<proteinExistence type="predicted"/>
<keyword evidence="2" id="KW-1185">Reference proteome</keyword>
<evidence type="ECO:0008006" key="3">
    <source>
        <dbReference type="Google" id="ProtNLM"/>
    </source>
</evidence>
<dbReference type="EMBL" id="JBHRSK010000004">
    <property type="protein sequence ID" value="MFC2967589.1"/>
    <property type="molecule type" value="Genomic_DNA"/>
</dbReference>
<gene>
    <name evidence="1" type="ORF">ACFOES_05750</name>
</gene>